<keyword evidence="5 6" id="KW-0472">Membrane</keyword>
<name>A0A3B3X4I8_9TELE</name>
<evidence type="ECO:0000313" key="8">
    <source>
        <dbReference type="Proteomes" id="UP000261480"/>
    </source>
</evidence>
<dbReference type="GO" id="GO:0005886">
    <property type="term" value="C:plasma membrane"/>
    <property type="evidence" value="ECO:0007669"/>
    <property type="project" value="TreeGrafter"/>
</dbReference>
<feature type="transmembrane region" description="Helical" evidence="6">
    <location>
        <begin position="53"/>
        <end position="76"/>
    </location>
</feature>
<keyword evidence="8" id="KW-1185">Reference proteome</keyword>
<evidence type="ECO:0000256" key="2">
    <source>
        <dbReference type="ARBA" id="ARBA00006843"/>
    </source>
</evidence>
<evidence type="ECO:0000313" key="7">
    <source>
        <dbReference type="Ensembl" id="ENSPMEP00000009880.1"/>
    </source>
</evidence>
<reference evidence="7" key="1">
    <citation type="submission" date="2025-08" db="UniProtKB">
        <authorList>
            <consortium name="Ensembl"/>
        </authorList>
    </citation>
    <scope>IDENTIFICATION</scope>
</reference>
<protein>
    <submittedName>
        <fullName evidence="7">Uncharacterized protein</fullName>
    </submittedName>
</protein>
<dbReference type="PANTHER" id="PTHR13999:SF31">
    <property type="entry name" value="IFITM1-RELATED"/>
    <property type="match status" value="1"/>
</dbReference>
<keyword evidence="4 6" id="KW-1133">Transmembrane helix</keyword>
<evidence type="ECO:0000256" key="1">
    <source>
        <dbReference type="ARBA" id="ARBA00004370"/>
    </source>
</evidence>
<dbReference type="PANTHER" id="PTHR13999">
    <property type="entry name" value="INTERFERON INDUCIBLE TRANSMEMBRANE PROTEIN"/>
    <property type="match status" value="1"/>
</dbReference>
<dbReference type="Pfam" id="PF04505">
    <property type="entry name" value="CD225"/>
    <property type="match status" value="1"/>
</dbReference>
<evidence type="ECO:0000256" key="5">
    <source>
        <dbReference type="ARBA" id="ARBA00023136"/>
    </source>
</evidence>
<comment type="subcellular location">
    <subcellularLocation>
        <location evidence="1">Membrane</location>
    </subcellularLocation>
</comment>
<dbReference type="InterPro" id="IPR051517">
    <property type="entry name" value="IFITM_antiviral_protein"/>
</dbReference>
<reference evidence="7" key="2">
    <citation type="submission" date="2025-09" db="UniProtKB">
        <authorList>
            <consortium name="Ensembl"/>
        </authorList>
    </citation>
    <scope>IDENTIFICATION</scope>
</reference>
<dbReference type="Proteomes" id="UP000261480">
    <property type="component" value="Unplaced"/>
</dbReference>
<evidence type="ECO:0000256" key="6">
    <source>
        <dbReference type="SAM" id="Phobius"/>
    </source>
</evidence>
<comment type="similarity">
    <text evidence="2">Belongs to the CD225/Dispanin family.</text>
</comment>
<dbReference type="AlphaFoldDB" id="A0A3B3X4I8"/>
<evidence type="ECO:0000256" key="4">
    <source>
        <dbReference type="ARBA" id="ARBA00022989"/>
    </source>
</evidence>
<organism evidence="7 8">
    <name type="scientific">Poecilia mexicana</name>
    <dbReference type="NCBI Taxonomy" id="48701"/>
    <lineage>
        <taxon>Eukaryota</taxon>
        <taxon>Metazoa</taxon>
        <taxon>Chordata</taxon>
        <taxon>Craniata</taxon>
        <taxon>Vertebrata</taxon>
        <taxon>Euteleostomi</taxon>
        <taxon>Actinopterygii</taxon>
        <taxon>Neopterygii</taxon>
        <taxon>Teleostei</taxon>
        <taxon>Neoteleostei</taxon>
        <taxon>Acanthomorphata</taxon>
        <taxon>Ovalentaria</taxon>
        <taxon>Atherinomorphae</taxon>
        <taxon>Cyprinodontiformes</taxon>
        <taxon>Poeciliidae</taxon>
        <taxon>Poeciliinae</taxon>
        <taxon>Poecilia</taxon>
    </lineage>
</organism>
<dbReference type="Ensembl" id="ENSPMET00000000059.1">
    <property type="protein sequence ID" value="ENSPMEP00000009880.1"/>
    <property type="gene ID" value="ENSPMEG00000011750.1"/>
</dbReference>
<evidence type="ECO:0000256" key="3">
    <source>
        <dbReference type="ARBA" id="ARBA00022692"/>
    </source>
</evidence>
<dbReference type="InterPro" id="IPR007593">
    <property type="entry name" value="CD225/Dispanin_fam"/>
</dbReference>
<sequence>LLSEDTTEAYTPYPAETITLQDRRHEASPGQSEGPTGVQHTVVNVPTEPPNDYLVWALCSFIYGNIFCLGLAALIYSVKARDRKMVGDQVGARGHASTARVLNIAATVLTSLTFILCIVVPIVVTAQGEKYPRYNK</sequence>
<accession>A0A3B3X4I8</accession>
<feature type="transmembrane region" description="Helical" evidence="6">
    <location>
        <begin position="101"/>
        <end position="124"/>
    </location>
</feature>
<proteinExistence type="inferred from homology"/>
<keyword evidence="3 6" id="KW-0812">Transmembrane</keyword>